<dbReference type="GO" id="GO:0019262">
    <property type="term" value="P:N-acetylneuraminate catabolic process"/>
    <property type="evidence" value="ECO:0007669"/>
    <property type="project" value="TreeGrafter"/>
</dbReference>
<dbReference type="CDD" id="cd01399">
    <property type="entry name" value="GlcN6P_deaminase"/>
    <property type="match status" value="1"/>
</dbReference>
<dbReference type="GO" id="GO:0006046">
    <property type="term" value="P:N-acetylglucosamine catabolic process"/>
    <property type="evidence" value="ECO:0007669"/>
    <property type="project" value="TreeGrafter"/>
</dbReference>
<gene>
    <name evidence="3" type="ORF">FEM33_09700</name>
</gene>
<evidence type="ECO:0000256" key="1">
    <source>
        <dbReference type="ARBA" id="ARBA00022801"/>
    </source>
</evidence>
<dbReference type="SUPFAM" id="SSF100950">
    <property type="entry name" value="NagB/RpiA/CoA transferase-like"/>
    <property type="match status" value="1"/>
</dbReference>
<dbReference type="Proteomes" id="UP000323994">
    <property type="component" value="Unassembled WGS sequence"/>
</dbReference>
<sequence length="249" mass="27005">MIPKISIYPDYEAMSLAAADRVSALLNHKPDSVICLPSGSTPVGMFRALVSASQKGNVDFSRCIFVGLDEWVGLGGEDEGSGRYMINRDFLKPVGLKDNQVIFFDGKARDPFAECERINKIVSELGGLDLIVLGVGLNGHLALNEPGTAWDTYAHVVELDEVTKVSGQKYFSKTAVLEKGITMGIRHILEAKTAILLANGSSKAQVIQRALSFPVTPAFPATVLQNHLNAEFLLDREAGSLIDWTSENI</sequence>
<dbReference type="EMBL" id="VBSN01000028">
    <property type="protein sequence ID" value="KAA6439967.1"/>
    <property type="molecule type" value="Genomic_DNA"/>
</dbReference>
<dbReference type="AlphaFoldDB" id="A0A5M8QUP4"/>
<dbReference type="Gene3D" id="3.40.50.1360">
    <property type="match status" value="1"/>
</dbReference>
<proteinExistence type="predicted"/>
<dbReference type="GO" id="GO:0004342">
    <property type="term" value="F:glucosamine-6-phosphate deaminase activity"/>
    <property type="evidence" value="ECO:0007669"/>
    <property type="project" value="InterPro"/>
</dbReference>
<dbReference type="InterPro" id="IPR037171">
    <property type="entry name" value="NagB/RpiA_transferase-like"/>
</dbReference>
<organism evidence="3 4">
    <name type="scientific">Dyadobacter flavalbus</name>
    <dbReference type="NCBI Taxonomy" id="2579942"/>
    <lineage>
        <taxon>Bacteria</taxon>
        <taxon>Pseudomonadati</taxon>
        <taxon>Bacteroidota</taxon>
        <taxon>Cytophagia</taxon>
        <taxon>Cytophagales</taxon>
        <taxon>Spirosomataceae</taxon>
        <taxon>Dyadobacter</taxon>
    </lineage>
</organism>
<dbReference type="InterPro" id="IPR006148">
    <property type="entry name" value="Glc/Gal-6P_isomerase"/>
</dbReference>
<dbReference type="GO" id="GO:0005737">
    <property type="term" value="C:cytoplasm"/>
    <property type="evidence" value="ECO:0007669"/>
    <property type="project" value="TreeGrafter"/>
</dbReference>
<dbReference type="InterPro" id="IPR004547">
    <property type="entry name" value="Glucosamine6P_isomerase"/>
</dbReference>
<comment type="caution">
    <text evidence="3">The sequence shown here is derived from an EMBL/GenBank/DDBJ whole genome shotgun (WGS) entry which is preliminary data.</text>
</comment>
<dbReference type="OrthoDB" id="9791139at2"/>
<dbReference type="PANTHER" id="PTHR11280:SF5">
    <property type="entry name" value="GLUCOSAMINE-6-PHOSPHATE ISOMERASE"/>
    <property type="match status" value="1"/>
</dbReference>
<dbReference type="Pfam" id="PF01182">
    <property type="entry name" value="Glucosamine_iso"/>
    <property type="match status" value="1"/>
</dbReference>
<keyword evidence="4" id="KW-1185">Reference proteome</keyword>
<protein>
    <submittedName>
        <fullName evidence="3">Glucosamine-6-phosphate deaminase</fullName>
    </submittedName>
</protein>
<keyword evidence="1" id="KW-0378">Hydrolase</keyword>
<dbReference type="InterPro" id="IPR018321">
    <property type="entry name" value="Glucosamine6P_isomerase_CS"/>
</dbReference>
<evidence type="ECO:0000313" key="3">
    <source>
        <dbReference type="EMBL" id="KAA6439967.1"/>
    </source>
</evidence>
<dbReference type="RefSeq" id="WP_139011867.1">
    <property type="nucleotide sequence ID" value="NZ_VBSN01000028.1"/>
</dbReference>
<accession>A0A5M8QUP4</accession>
<dbReference type="GO" id="GO:0006043">
    <property type="term" value="P:glucosamine catabolic process"/>
    <property type="evidence" value="ECO:0007669"/>
    <property type="project" value="TreeGrafter"/>
</dbReference>
<dbReference type="PROSITE" id="PS01161">
    <property type="entry name" value="GLC_GALNAC_ISOMERASE"/>
    <property type="match status" value="1"/>
</dbReference>
<feature type="domain" description="Glucosamine/galactosamine-6-phosphate isomerase" evidence="2">
    <location>
        <begin position="17"/>
        <end position="225"/>
    </location>
</feature>
<name>A0A5M8QUP4_9BACT</name>
<reference evidence="3 4" key="1">
    <citation type="submission" date="2019-05" db="EMBL/GenBank/DDBJ databases">
        <authorList>
            <person name="Qu J.-H."/>
        </authorList>
    </citation>
    <scope>NUCLEOTIDE SEQUENCE [LARGE SCALE GENOMIC DNA]</scope>
    <source>
        <strain evidence="3 4">NS28</strain>
    </source>
</reference>
<dbReference type="GO" id="GO:0042802">
    <property type="term" value="F:identical protein binding"/>
    <property type="evidence" value="ECO:0007669"/>
    <property type="project" value="TreeGrafter"/>
</dbReference>
<dbReference type="PANTHER" id="PTHR11280">
    <property type="entry name" value="GLUCOSAMINE-6-PHOSPHATE ISOMERASE"/>
    <property type="match status" value="1"/>
</dbReference>
<dbReference type="GO" id="GO:0005975">
    <property type="term" value="P:carbohydrate metabolic process"/>
    <property type="evidence" value="ECO:0007669"/>
    <property type="project" value="InterPro"/>
</dbReference>
<evidence type="ECO:0000259" key="2">
    <source>
        <dbReference type="Pfam" id="PF01182"/>
    </source>
</evidence>
<evidence type="ECO:0000313" key="4">
    <source>
        <dbReference type="Proteomes" id="UP000323994"/>
    </source>
</evidence>